<dbReference type="Pfam" id="PF00817">
    <property type="entry name" value="IMS"/>
    <property type="match status" value="1"/>
</dbReference>
<gene>
    <name evidence="3" type="ORF">DWX92_01645</name>
</gene>
<dbReference type="GO" id="GO:0006281">
    <property type="term" value="P:DNA repair"/>
    <property type="evidence" value="ECO:0007669"/>
    <property type="project" value="InterPro"/>
</dbReference>
<feature type="domain" description="UmuC" evidence="2">
    <location>
        <begin position="5"/>
        <end position="194"/>
    </location>
</feature>
<name>A0A412J8U7_9FIRM</name>
<dbReference type="Pfam" id="PF11799">
    <property type="entry name" value="IMS_C"/>
    <property type="match status" value="1"/>
</dbReference>
<dbReference type="GO" id="GO:0003887">
    <property type="term" value="F:DNA-directed DNA polymerase activity"/>
    <property type="evidence" value="ECO:0007669"/>
    <property type="project" value="TreeGrafter"/>
</dbReference>
<dbReference type="GO" id="GO:0042276">
    <property type="term" value="P:error-prone translesion synthesis"/>
    <property type="evidence" value="ECO:0007669"/>
    <property type="project" value="TreeGrafter"/>
</dbReference>
<sequence length="421" mass="48890">MQKTYLCIDLKSFYASVECVEQGLDPFKVNLVVADPTRDGGAITLAATPAIKKLGVSSRGRIFEIDPKIEYMITPPRMHLYMKYSCKVYKVFLEFIAKEDIHVYSIDESFLDVTSYLKLYQVNAKELAKKMLDRIYEKTGLTATVGIGTNLYLAKIAMDISAKHNADRMAYLNEDLYRQTLWHHTPMTDFWMLGNGTERRLHKLGIYDMYDLCQFPIEILYKEFGVNAEYIIDHAWGKEPTTIQDIKNYKSKQHSISNSQILFEDYSYQNAFVVMKEMVDQNVLTLTEKHLVTKQISLMIGYSKDCIKPSCGSCKITNCTNSYSILLEEFKRLYIRIVNPNYPIRQIAISFQDVKDEYYYENYDLFTDVEKVEREKKLQETLVQIKHRYGKNAILKGMNALDYATAKKRNTLIGGHNRVEE</sequence>
<dbReference type="InterPro" id="IPR001126">
    <property type="entry name" value="UmuC"/>
</dbReference>
<proteinExistence type="inferred from homology"/>
<dbReference type="InterPro" id="IPR050116">
    <property type="entry name" value="DNA_polymerase-Y"/>
</dbReference>
<dbReference type="GO" id="GO:0009432">
    <property type="term" value="P:SOS response"/>
    <property type="evidence" value="ECO:0007669"/>
    <property type="project" value="TreeGrafter"/>
</dbReference>
<dbReference type="Gene3D" id="3.30.70.270">
    <property type="match status" value="1"/>
</dbReference>
<protein>
    <submittedName>
        <fullName evidence="3">DNA repair protein</fullName>
    </submittedName>
</protein>
<evidence type="ECO:0000256" key="1">
    <source>
        <dbReference type="ARBA" id="ARBA00010945"/>
    </source>
</evidence>
<dbReference type="Gene3D" id="1.10.150.20">
    <property type="entry name" value="5' to 3' exonuclease, C-terminal subdomain"/>
    <property type="match status" value="1"/>
</dbReference>
<reference evidence="3 4" key="1">
    <citation type="submission" date="2018-08" db="EMBL/GenBank/DDBJ databases">
        <title>A genome reference for cultivated species of the human gut microbiota.</title>
        <authorList>
            <person name="Zou Y."/>
            <person name="Xue W."/>
            <person name="Luo G."/>
        </authorList>
    </citation>
    <scope>NUCLEOTIDE SEQUENCE [LARGE SCALE GENOMIC DNA]</scope>
    <source>
        <strain evidence="3 4">AF22-10AC</strain>
    </source>
</reference>
<comment type="similarity">
    <text evidence="1">Belongs to the DNA polymerase type-Y family.</text>
</comment>
<dbReference type="InterPro" id="IPR043128">
    <property type="entry name" value="Rev_trsase/Diguanyl_cyclase"/>
</dbReference>
<dbReference type="InterPro" id="IPR017961">
    <property type="entry name" value="DNA_pol_Y-fam_little_finger"/>
</dbReference>
<evidence type="ECO:0000313" key="4">
    <source>
        <dbReference type="Proteomes" id="UP000285274"/>
    </source>
</evidence>
<comment type="caution">
    <text evidence="3">The sequence shown here is derived from an EMBL/GenBank/DDBJ whole genome shotgun (WGS) entry which is preliminary data.</text>
</comment>
<dbReference type="AlphaFoldDB" id="A0A412J8U7"/>
<dbReference type="GO" id="GO:0003684">
    <property type="term" value="F:damaged DNA binding"/>
    <property type="evidence" value="ECO:0007669"/>
    <property type="project" value="InterPro"/>
</dbReference>
<dbReference type="SUPFAM" id="SSF56672">
    <property type="entry name" value="DNA/RNA polymerases"/>
    <property type="match status" value="1"/>
</dbReference>
<dbReference type="PANTHER" id="PTHR11076">
    <property type="entry name" value="DNA REPAIR POLYMERASE UMUC / TRANSFERASE FAMILY MEMBER"/>
    <property type="match status" value="1"/>
</dbReference>
<dbReference type="PROSITE" id="PS50173">
    <property type="entry name" value="UMUC"/>
    <property type="match status" value="1"/>
</dbReference>
<dbReference type="GO" id="GO:0005829">
    <property type="term" value="C:cytosol"/>
    <property type="evidence" value="ECO:0007669"/>
    <property type="project" value="TreeGrafter"/>
</dbReference>
<evidence type="ECO:0000313" key="3">
    <source>
        <dbReference type="EMBL" id="RGS48789.1"/>
    </source>
</evidence>
<organism evidence="3 4">
    <name type="scientific">Holdemanella biformis</name>
    <dbReference type="NCBI Taxonomy" id="1735"/>
    <lineage>
        <taxon>Bacteria</taxon>
        <taxon>Bacillati</taxon>
        <taxon>Bacillota</taxon>
        <taxon>Erysipelotrichia</taxon>
        <taxon>Erysipelotrichales</taxon>
        <taxon>Erysipelotrichaceae</taxon>
        <taxon>Holdemanella</taxon>
    </lineage>
</organism>
<dbReference type="Proteomes" id="UP000285274">
    <property type="component" value="Unassembled WGS sequence"/>
</dbReference>
<evidence type="ECO:0000259" key="2">
    <source>
        <dbReference type="PROSITE" id="PS50173"/>
    </source>
</evidence>
<accession>A0A412J8U7</accession>
<dbReference type="InterPro" id="IPR043502">
    <property type="entry name" value="DNA/RNA_pol_sf"/>
</dbReference>
<dbReference type="EMBL" id="QRVM01000004">
    <property type="protein sequence ID" value="RGS48789.1"/>
    <property type="molecule type" value="Genomic_DNA"/>
</dbReference>
<dbReference type="RefSeq" id="WP_118318985.1">
    <property type="nucleotide sequence ID" value="NZ_QRVM01000004.1"/>
</dbReference>
<dbReference type="Gene3D" id="3.40.1170.60">
    <property type="match status" value="1"/>
</dbReference>
<dbReference type="PANTHER" id="PTHR11076:SF35">
    <property type="entry name" value="DNA REPAIR PROTEIN HOMOLOG YOBH"/>
    <property type="match status" value="1"/>
</dbReference>